<evidence type="ECO:0000259" key="7">
    <source>
        <dbReference type="PROSITE" id="PS51821"/>
    </source>
</evidence>
<keyword evidence="9" id="KW-1185">Reference proteome</keyword>
<dbReference type="GO" id="GO:0030435">
    <property type="term" value="P:sporulation resulting in formation of a cellular spore"/>
    <property type="evidence" value="ECO:0007669"/>
    <property type="project" value="UniProtKB-KW"/>
</dbReference>
<dbReference type="GO" id="GO:0005634">
    <property type="term" value="C:nucleus"/>
    <property type="evidence" value="ECO:0007669"/>
    <property type="project" value="UniProtKB-SubCell"/>
</dbReference>
<feature type="compositionally biased region" description="Low complexity" evidence="6">
    <location>
        <begin position="403"/>
        <end position="417"/>
    </location>
</feature>
<keyword evidence="4" id="KW-0804">Transcription</keyword>
<evidence type="ECO:0000313" key="8">
    <source>
        <dbReference type="EMBL" id="QIX00426.1"/>
    </source>
</evidence>
<dbReference type="OrthoDB" id="3056235at2759"/>
<evidence type="ECO:0000256" key="1">
    <source>
        <dbReference type="ARBA" id="ARBA00004123"/>
    </source>
</evidence>
<dbReference type="InterPro" id="IPR038491">
    <property type="entry name" value="Velvet_dom_sf"/>
</dbReference>
<reference evidence="8 9" key="1">
    <citation type="journal article" date="2016" name="Sci. Rep.">
        <title>Peltaster fructicola genome reveals evolution from an invasive phytopathogen to an ectophytic parasite.</title>
        <authorList>
            <person name="Xu C."/>
            <person name="Chen H."/>
            <person name="Gleason M.L."/>
            <person name="Xu J.R."/>
            <person name="Liu H."/>
            <person name="Zhang R."/>
            <person name="Sun G."/>
        </authorList>
    </citation>
    <scope>NUCLEOTIDE SEQUENCE [LARGE SCALE GENOMIC DNA]</scope>
    <source>
        <strain evidence="8 9">LNHT1506</strain>
    </source>
</reference>
<feature type="region of interest" description="Disordered" evidence="6">
    <location>
        <begin position="144"/>
        <end position="166"/>
    </location>
</feature>
<evidence type="ECO:0000256" key="5">
    <source>
        <dbReference type="ARBA" id="ARBA00023242"/>
    </source>
</evidence>
<dbReference type="AlphaFoldDB" id="A0A6H0Y0G6"/>
<dbReference type="PANTHER" id="PTHR33572:SF17">
    <property type="entry name" value="SEXUAL DEVELOPMENT REGULATOR VELC"/>
    <property type="match status" value="1"/>
</dbReference>
<feature type="domain" description="Velvet" evidence="7">
    <location>
        <begin position="186"/>
        <end position="366"/>
    </location>
</feature>
<dbReference type="PROSITE" id="PS51821">
    <property type="entry name" value="VELVET"/>
    <property type="match status" value="1"/>
</dbReference>
<accession>A0A6H0Y0G6</accession>
<feature type="region of interest" description="Disordered" evidence="6">
    <location>
        <begin position="372"/>
        <end position="431"/>
    </location>
</feature>
<keyword evidence="5" id="KW-0539">Nucleus</keyword>
<feature type="compositionally biased region" description="Low complexity" evidence="6">
    <location>
        <begin position="144"/>
        <end position="161"/>
    </location>
</feature>
<evidence type="ECO:0000256" key="4">
    <source>
        <dbReference type="ARBA" id="ARBA00023163"/>
    </source>
</evidence>
<organism evidence="8 9">
    <name type="scientific">Peltaster fructicola</name>
    <dbReference type="NCBI Taxonomy" id="286661"/>
    <lineage>
        <taxon>Eukaryota</taxon>
        <taxon>Fungi</taxon>
        <taxon>Dikarya</taxon>
        <taxon>Ascomycota</taxon>
        <taxon>Pezizomycotina</taxon>
        <taxon>Dothideomycetes</taxon>
        <taxon>Dothideomycetes incertae sedis</taxon>
        <taxon>Peltaster</taxon>
    </lineage>
</organism>
<dbReference type="PANTHER" id="PTHR33572">
    <property type="entry name" value="SPORE DEVELOPMENT REGULATOR VOSA"/>
    <property type="match status" value="1"/>
</dbReference>
<proteinExistence type="predicted"/>
<evidence type="ECO:0000256" key="3">
    <source>
        <dbReference type="ARBA" id="ARBA00023015"/>
    </source>
</evidence>
<feature type="compositionally biased region" description="Polar residues" evidence="6">
    <location>
        <begin position="381"/>
        <end position="392"/>
    </location>
</feature>
<dbReference type="Gene3D" id="2.60.40.3960">
    <property type="entry name" value="Velvet domain"/>
    <property type="match status" value="1"/>
</dbReference>
<keyword evidence="3" id="KW-0805">Transcription regulation</keyword>
<dbReference type="Proteomes" id="UP000503462">
    <property type="component" value="Chromosome 4"/>
</dbReference>
<feature type="compositionally biased region" description="Basic and acidic residues" evidence="6">
    <location>
        <begin position="422"/>
        <end position="431"/>
    </location>
</feature>
<keyword evidence="2" id="KW-0749">Sporulation</keyword>
<gene>
    <name evidence="8" type="ORF">AMS68_005943</name>
</gene>
<dbReference type="Pfam" id="PF11754">
    <property type="entry name" value="Velvet"/>
    <property type="match status" value="2"/>
</dbReference>
<name>A0A6H0Y0G6_9PEZI</name>
<dbReference type="InterPro" id="IPR021740">
    <property type="entry name" value="Velvet"/>
</dbReference>
<comment type="subcellular location">
    <subcellularLocation>
        <location evidence="1">Nucleus</location>
    </subcellularLocation>
</comment>
<dbReference type="InterPro" id="IPR037525">
    <property type="entry name" value="Velvet_dom"/>
</dbReference>
<dbReference type="EMBL" id="CP051142">
    <property type="protein sequence ID" value="QIX00426.1"/>
    <property type="molecule type" value="Genomic_DNA"/>
</dbReference>
<sequence length="431" mass="47591">MSWSVYSPALHNRTQYASSPAAPRRLFNPVSYGARSSDDIEARKRLVDPSMRLPPLRMPAQPRTAQERPLSSRMRIEDLLTSTDVAQLKPESVQAPTSCRGIPSTSPLLARVADHTELQWDSFITRYAALPPVLESTSRQHSCEQCSERASSSSAASQMSSPTALSAEMSRRFSPPVSPSNTEITTPPYTYRLTFRQQPFAARACGHGDRDRRVIDPPPILELKINHRVDGAPMRDRDALFMVNCILMDAETGSQAVSEDPDCRMANTLMGASAMSPFSGKDERGFPGTFFIFSDLSCRYQGRFRLRFELVRLDYTKMQPGEKHGIVATAETDVFTAFTAKDFPGMRASTPLLKALKRQGLTVSIKKGSEARKLKGKLRRNSSCDGSESGNSVIGLGKRKANPSRADSPSSHSLSLSKAKRRAYEGPARRV</sequence>
<evidence type="ECO:0000313" key="9">
    <source>
        <dbReference type="Proteomes" id="UP000503462"/>
    </source>
</evidence>
<evidence type="ECO:0000256" key="2">
    <source>
        <dbReference type="ARBA" id="ARBA00022969"/>
    </source>
</evidence>
<evidence type="ECO:0000256" key="6">
    <source>
        <dbReference type="SAM" id="MobiDB-lite"/>
    </source>
</evidence>
<protein>
    <recommendedName>
        <fullName evidence="7">Velvet domain-containing protein</fullName>
    </recommendedName>
</protein>